<keyword evidence="1" id="KW-0805">Transcription regulation</keyword>
<evidence type="ECO:0000256" key="2">
    <source>
        <dbReference type="ARBA" id="ARBA00023125"/>
    </source>
</evidence>
<name>A0A919JS83_9ACTN</name>
<dbReference type="RefSeq" id="WP_203780167.1">
    <property type="nucleotide sequence ID" value="NZ_BOMV01000007.1"/>
</dbReference>
<evidence type="ECO:0000256" key="1">
    <source>
        <dbReference type="ARBA" id="ARBA00023015"/>
    </source>
</evidence>
<keyword evidence="3" id="KW-0804">Transcription</keyword>
<dbReference type="Pfam" id="PF01638">
    <property type="entry name" value="HxlR"/>
    <property type="match status" value="1"/>
</dbReference>
<dbReference type="EMBL" id="BOMV01000007">
    <property type="protein sequence ID" value="GIE93885.1"/>
    <property type="molecule type" value="Genomic_DNA"/>
</dbReference>
<dbReference type="PANTHER" id="PTHR33204">
    <property type="entry name" value="TRANSCRIPTIONAL REGULATOR, MARR FAMILY"/>
    <property type="match status" value="1"/>
</dbReference>
<sequence>MLQRAHQAIKPKWGREILDILSSEPLRYTDLLVRLGVVAADQPVHSRTFQATLVALTGQGLIEHRTKRVPPDYTLTNSGQRLVVALRHIEAWDQDHLAEQPGKSDSWRT</sequence>
<dbReference type="InterPro" id="IPR036388">
    <property type="entry name" value="WH-like_DNA-bd_sf"/>
</dbReference>
<dbReference type="GO" id="GO:0003677">
    <property type="term" value="F:DNA binding"/>
    <property type="evidence" value="ECO:0007669"/>
    <property type="project" value="UniProtKB-KW"/>
</dbReference>
<dbReference type="AlphaFoldDB" id="A0A919JS83"/>
<evidence type="ECO:0000313" key="6">
    <source>
        <dbReference type="Proteomes" id="UP000636960"/>
    </source>
</evidence>
<dbReference type="InterPro" id="IPR002577">
    <property type="entry name" value="HTH_HxlR"/>
</dbReference>
<comment type="caution">
    <text evidence="5">The sequence shown here is derived from an EMBL/GenBank/DDBJ whole genome shotgun (WGS) entry which is preliminary data.</text>
</comment>
<feature type="domain" description="HTH hxlR-type" evidence="4">
    <location>
        <begin position="9"/>
        <end position="99"/>
    </location>
</feature>
<gene>
    <name evidence="5" type="ORF">Ari01nite_13500</name>
</gene>
<keyword evidence="2" id="KW-0238">DNA-binding</keyword>
<dbReference type="Gene3D" id="1.10.10.10">
    <property type="entry name" value="Winged helix-like DNA-binding domain superfamily/Winged helix DNA-binding domain"/>
    <property type="match status" value="1"/>
</dbReference>
<organism evidence="5 6">
    <name type="scientific">Paractinoplanes rishiriensis</name>
    <dbReference type="NCBI Taxonomy" id="1050105"/>
    <lineage>
        <taxon>Bacteria</taxon>
        <taxon>Bacillati</taxon>
        <taxon>Actinomycetota</taxon>
        <taxon>Actinomycetes</taxon>
        <taxon>Micromonosporales</taxon>
        <taxon>Micromonosporaceae</taxon>
        <taxon>Paractinoplanes</taxon>
    </lineage>
</organism>
<accession>A0A919JS83</accession>
<reference evidence="5" key="1">
    <citation type="submission" date="2021-01" db="EMBL/GenBank/DDBJ databases">
        <title>Whole genome shotgun sequence of Actinoplanes rishiriensis NBRC 108556.</title>
        <authorList>
            <person name="Komaki H."/>
            <person name="Tamura T."/>
        </authorList>
    </citation>
    <scope>NUCLEOTIDE SEQUENCE</scope>
    <source>
        <strain evidence="5">NBRC 108556</strain>
    </source>
</reference>
<evidence type="ECO:0000259" key="4">
    <source>
        <dbReference type="Pfam" id="PF01638"/>
    </source>
</evidence>
<dbReference type="PANTHER" id="PTHR33204:SF37">
    <property type="entry name" value="HTH-TYPE TRANSCRIPTIONAL REGULATOR YODB"/>
    <property type="match status" value="1"/>
</dbReference>
<proteinExistence type="predicted"/>
<dbReference type="Proteomes" id="UP000636960">
    <property type="component" value="Unassembled WGS sequence"/>
</dbReference>
<dbReference type="SUPFAM" id="SSF46785">
    <property type="entry name" value="Winged helix' DNA-binding domain"/>
    <property type="match status" value="1"/>
</dbReference>
<evidence type="ECO:0000313" key="5">
    <source>
        <dbReference type="EMBL" id="GIE93885.1"/>
    </source>
</evidence>
<evidence type="ECO:0000256" key="3">
    <source>
        <dbReference type="ARBA" id="ARBA00023163"/>
    </source>
</evidence>
<protein>
    <recommendedName>
        <fullName evidence="4">HTH hxlR-type domain-containing protein</fullName>
    </recommendedName>
</protein>
<keyword evidence="6" id="KW-1185">Reference proteome</keyword>
<dbReference type="InterPro" id="IPR036390">
    <property type="entry name" value="WH_DNA-bd_sf"/>
</dbReference>